<keyword evidence="4 9" id="KW-0812">Transmembrane</keyword>
<protein>
    <recommendedName>
        <fullName evidence="12">Bestrophin</fullName>
    </recommendedName>
</protein>
<dbReference type="PANTHER" id="PTHR33281:SF19">
    <property type="entry name" value="VOLTAGE-DEPENDENT ANION CHANNEL-FORMING PROTEIN YNEE"/>
    <property type="match status" value="1"/>
</dbReference>
<comment type="caution">
    <text evidence="10">The sequence shown here is derived from an EMBL/GenBank/DDBJ whole genome shotgun (WGS) entry which is preliminary data.</text>
</comment>
<dbReference type="InterPro" id="IPR044669">
    <property type="entry name" value="YneE/VCCN1/2-like"/>
</dbReference>
<evidence type="ECO:0000256" key="1">
    <source>
        <dbReference type="ARBA" id="ARBA00004651"/>
    </source>
</evidence>
<dbReference type="RefSeq" id="WP_226934562.1">
    <property type="nucleotide sequence ID" value="NZ_JACDXX010000004.1"/>
</dbReference>
<comment type="similarity">
    <text evidence="8">Belongs to the anion channel-forming bestrophin (TC 1.A.46) family.</text>
</comment>
<evidence type="ECO:0000256" key="5">
    <source>
        <dbReference type="ARBA" id="ARBA00022989"/>
    </source>
</evidence>
<feature type="transmembrane region" description="Helical" evidence="9">
    <location>
        <begin position="20"/>
        <end position="41"/>
    </location>
</feature>
<name>A0ABS8CJY4_9RHOB</name>
<evidence type="ECO:0008006" key="12">
    <source>
        <dbReference type="Google" id="ProtNLM"/>
    </source>
</evidence>
<keyword evidence="2" id="KW-0813">Transport</keyword>
<accession>A0ABS8CJY4</accession>
<proteinExistence type="inferred from homology"/>
<keyword evidence="11" id="KW-1185">Reference proteome</keyword>
<evidence type="ECO:0000256" key="8">
    <source>
        <dbReference type="ARBA" id="ARBA00034708"/>
    </source>
</evidence>
<dbReference type="Proteomes" id="UP001198571">
    <property type="component" value="Unassembled WGS sequence"/>
</dbReference>
<evidence type="ECO:0000256" key="9">
    <source>
        <dbReference type="SAM" id="Phobius"/>
    </source>
</evidence>
<keyword evidence="7 9" id="KW-0472">Membrane</keyword>
<evidence type="ECO:0000256" key="3">
    <source>
        <dbReference type="ARBA" id="ARBA00022475"/>
    </source>
</evidence>
<keyword evidence="3" id="KW-1003">Cell membrane</keyword>
<keyword evidence="5 9" id="KW-1133">Transmembrane helix</keyword>
<evidence type="ECO:0000256" key="6">
    <source>
        <dbReference type="ARBA" id="ARBA00023065"/>
    </source>
</evidence>
<feature type="transmembrane region" description="Helical" evidence="9">
    <location>
        <begin position="53"/>
        <end position="69"/>
    </location>
</feature>
<dbReference type="Pfam" id="PF25539">
    <property type="entry name" value="Bestrophin_2"/>
    <property type="match status" value="1"/>
</dbReference>
<comment type="subcellular location">
    <subcellularLocation>
        <location evidence="1">Cell membrane</location>
        <topology evidence="1">Multi-pass membrane protein</topology>
    </subcellularLocation>
</comment>
<evidence type="ECO:0000256" key="4">
    <source>
        <dbReference type="ARBA" id="ARBA00022692"/>
    </source>
</evidence>
<dbReference type="PANTHER" id="PTHR33281">
    <property type="entry name" value="UPF0187 PROTEIN YNEE"/>
    <property type="match status" value="1"/>
</dbReference>
<reference evidence="10 11" key="1">
    <citation type="submission" date="2020-07" db="EMBL/GenBank/DDBJ databases">
        <title>Pseudogemmobacter sp. nov., isolated from poultry manure in Taiwan.</title>
        <authorList>
            <person name="Lin S.-Y."/>
            <person name="Tang Y.-S."/>
            <person name="Young C.-C."/>
        </authorList>
    </citation>
    <scope>NUCLEOTIDE SEQUENCE [LARGE SCALE GENOMIC DNA]</scope>
    <source>
        <strain evidence="10 11">CC-YST710</strain>
    </source>
</reference>
<feature type="transmembrane region" description="Helical" evidence="9">
    <location>
        <begin position="200"/>
        <end position="221"/>
    </location>
</feature>
<evidence type="ECO:0000313" key="10">
    <source>
        <dbReference type="EMBL" id="MCB5409661.1"/>
    </source>
</evidence>
<feature type="transmembrane region" description="Helical" evidence="9">
    <location>
        <begin position="227"/>
        <end position="246"/>
    </location>
</feature>
<gene>
    <name evidence="10" type="ORF">H0485_06560</name>
</gene>
<dbReference type="EMBL" id="JACDXX010000004">
    <property type="protein sequence ID" value="MCB5409661.1"/>
    <property type="molecule type" value="Genomic_DNA"/>
</dbReference>
<keyword evidence="6" id="KW-0406">Ion transport</keyword>
<sequence>MIIRDRPDTWQILTAVRGSVLPQVTPSILIFTLIACSVVALDRLTPLVPHLNSGAYTVFGIGLSLFLGFRNNAAYDRWWEARKNWGGLLADLRSFAREVEVFVDDEARRREMLSLSLDFLHAHRMALRRLPFPDTGYGAAFGSSAAPACAALNAVSDALGRARHEASVDGFGAMRLAERLASMNLHQANCERIANSPLPFVYSLLVYRTSWLYCLLLPLALVQDTGWLTPIFSAVVAYMFLGLAEVTEELSHPFGRSKNALPLDSICRAAEISLAPHMNIPAPEPLAPKGHYLS</sequence>
<organism evidence="10 11">
    <name type="scientific">Pseudogemmobacter faecipullorum</name>
    <dbReference type="NCBI Taxonomy" id="2755041"/>
    <lineage>
        <taxon>Bacteria</taxon>
        <taxon>Pseudomonadati</taxon>
        <taxon>Pseudomonadota</taxon>
        <taxon>Alphaproteobacteria</taxon>
        <taxon>Rhodobacterales</taxon>
        <taxon>Paracoccaceae</taxon>
        <taxon>Pseudogemmobacter</taxon>
    </lineage>
</organism>
<evidence type="ECO:0000313" key="11">
    <source>
        <dbReference type="Proteomes" id="UP001198571"/>
    </source>
</evidence>
<evidence type="ECO:0000256" key="7">
    <source>
        <dbReference type="ARBA" id="ARBA00023136"/>
    </source>
</evidence>
<evidence type="ECO:0000256" key="2">
    <source>
        <dbReference type="ARBA" id="ARBA00022448"/>
    </source>
</evidence>